<organism evidence="2 3">
    <name type="scientific">Saccharibacillus endophyticus</name>
    <dbReference type="NCBI Taxonomy" id="2060666"/>
    <lineage>
        <taxon>Bacteria</taxon>
        <taxon>Bacillati</taxon>
        <taxon>Bacillota</taxon>
        <taxon>Bacilli</taxon>
        <taxon>Bacillales</taxon>
        <taxon>Paenibacillaceae</taxon>
        <taxon>Saccharibacillus</taxon>
    </lineage>
</organism>
<evidence type="ECO:0000313" key="2">
    <source>
        <dbReference type="EMBL" id="GGH68248.1"/>
    </source>
</evidence>
<gene>
    <name evidence="2" type="ORF">GCM10007362_02050</name>
</gene>
<protein>
    <submittedName>
        <fullName evidence="2">Uncharacterized protein</fullName>
    </submittedName>
</protein>
<feature type="region of interest" description="Disordered" evidence="1">
    <location>
        <begin position="42"/>
        <end position="61"/>
    </location>
</feature>
<reference evidence="3" key="1">
    <citation type="journal article" date="2019" name="Int. J. Syst. Evol. Microbiol.">
        <title>The Global Catalogue of Microorganisms (GCM) 10K type strain sequencing project: providing services to taxonomists for standard genome sequencing and annotation.</title>
        <authorList>
            <consortium name="The Broad Institute Genomics Platform"/>
            <consortium name="The Broad Institute Genome Sequencing Center for Infectious Disease"/>
            <person name="Wu L."/>
            <person name="Ma J."/>
        </authorList>
    </citation>
    <scope>NUCLEOTIDE SEQUENCE [LARGE SCALE GENOMIC DNA]</scope>
    <source>
        <strain evidence="3">CCM 8702</strain>
    </source>
</reference>
<name>A0ABQ1ZM94_9BACL</name>
<evidence type="ECO:0000256" key="1">
    <source>
        <dbReference type="SAM" id="MobiDB-lite"/>
    </source>
</evidence>
<evidence type="ECO:0000313" key="3">
    <source>
        <dbReference type="Proteomes" id="UP000605427"/>
    </source>
</evidence>
<comment type="caution">
    <text evidence="2">The sequence shown here is derived from an EMBL/GenBank/DDBJ whole genome shotgun (WGS) entry which is preliminary data.</text>
</comment>
<keyword evidence="3" id="KW-1185">Reference proteome</keyword>
<dbReference type="Proteomes" id="UP000605427">
    <property type="component" value="Unassembled WGS sequence"/>
</dbReference>
<sequence length="61" mass="7010">MLSRAIDDLLTDIASKVQKPDWKPLFTNVEIQVVALSRDENNTDTEIRLATKEKSSDRMDF</sequence>
<dbReference type="EMBL" id="BMDD01000001">
    <property type="protein sequence ID" value="GGH68248.1"/>
    <property type="molecule type" value="Genomic_DNA"/>
</dbReference>
<accession>A0ABQ1ZM94</accession>
<proteinExistence type="predicted"/>